<evidence type="ECO:0000313" key="3">
    <source>
        <dbReference type="Proteomes" id="UP000184292"/>
    </source>
</evidence>
<feature type="signal peptide" evidence="1">
    <location>
        <begin position="1"/>
        <end position="21"/>
    </location>
</feature>
<dbReference type="AlphaFoldDB" id="A0A1M6A576"/>
<accession>A0A1M6A576</accession>
<reference evidence="2 3" key="1">
    <citation type="submission" date="2016-11" db="EMBL/GenBank/DDBJ databases">
        <authorList>
            <person name="Jaros S."/>
            <person name="Januszkiewicz K."/>
            <person name="Wedrychowicz H."/>
        </authorList>
    </citation>
    <scope>NUCLEOTIDE SEQUENCE [LARGE SCALE GENOMIC DNA]</scope>
    <source>
        <strain evidence="2 3">DSM 100565</strain>
    </source>
</reference>
<feature type="chain" id="PRO_5012861505" evidence="1">
    <location>
        <begin position="22"/>
        <end position="273"/>
    </location>
</feature>
<keyword evidence="3" id="KW-1185">Reference proteome</keyword>
<dbReference type="STRING" id="1447782.SAMN05444417_0216"/>
<dbReference type="Proteomes" id="UP000184292">
    <property type="component" value="Unassembled WGS sequence"/>
</dbReference>
<gene>
    <name evidence="2" type="ORF">SAMN05444417_0216</name>
</gene>
<dbReference type="InterPro" id="IPR019613">
    <property type="entry name" value="DUF4198"/>
</dbReference>
<evidence type="ECO:0000313" key="2">
    <source>
        <dbReference type="EMBL" id="SHI31333.1"/>
    </source>
</evidence>
<dbReference type="Pfam" id="PF10670">
    <property type="entry name" value="DUF4198"/>
    <property type="match status" value="1"/>
</dbReference>
<dbReference type="OrthoDB" id="581894at2"/>
<evidence type="ECO:0000256" key="1">
    <source>
        <dbReference type="SAM" id="SignalP"/>
    </source>
</evidence>
<name>A0A1M6A576_9RHOB</name>
<dbReference type="RefSeq" id="WP_073325766.1">
    <property type="nucleotide sequence ID" value="NZ_FQYO01000001.1"/>
</dbReference>
<organism evidence="2 3">
    <name type="scientific">Wenxinia saemankumensis</name>
    <dbReference type="NCBI Taxonomy" id="1447782"/>
    <lineage>
        <taxon>Bacteria</taxon>
        <taxon>Pseudomonadati</taxon>
        <taxon>Pseudomonadota</taxon>
        <taxon>Alphaproteobacteria</taxon>
        <taxon>Rhodobacterales</taxon>
        <taxon>Roseobacteraceae</taxon>
        <taxon>Wenxinia</taxon>
    </lineage>
</organism>
<dbReference type="EMBL" id="FQYO01000001">
    <property type="protein sequence ID" value="SHI31333.1"/>
    <property type="molecule type" value="Genomic_DNA"/>
</dbReference>
<proteinExistence type="predicted"/>
<protein>
    <submittedName>
        <fullName evidence="2">Uncharacterized conserved protein, contains GH25 family domain</fullName>
    </submittedName>
</protein>
<keyword evidence="1" id="KW-0732">Signal</keyword>
<sequence length="273" mass="29432">MPFPAFRLCAVVLLVPLPAQAHEFWIEARDWQPPAEGMLEADLVNGEGFAGTRLPFLPRNTERLDMIRGEAGAPAPLRARIGDIPAIASAEAGDGLIVLAYVSTPTALTYSEHAVFDRFVAHKDLLGGPEAIAALEEERGLPDEPVTELYTRYSKALIGAGDAAGTDTRLGLETEIVALENPYTGDMADGIDVQLWYAGKVRADARIEVFARTGDETAEPVYLRTDADGIATVPVERGTTYMLDAVVLRVPAEGIAQDWESLWANLTFAVPAD</sequence>